<keyword evidence="5" id="KW-1185">Reference proteome</keyword>
<dbReference type="InterPro" id="IPR001387">
    <property type="entry name" value="Cro/C1-type_HTH"/>
</dbReference>
<comment type="caution">
    <text evidence="4">The sequence shown here is derived from an EMBL/GenBank/DDBJ whole genome shotgun (WGS) entry which is preliminary data.</text>
</comment>
<sequence>MSTTPRINDELSQIAPRLRRAREKKNVTLAELATATGISKSTLSRLESGQRKPNLELLLPIVAALAVPFEEIVSPPRVQDPRVPQKSTRTDGRTLTPLSQHQGEPQAFKIVIPATDREPAPRTHTGYEWIYVLSGRLRLILGEHDVVLGSGEAAEFDTRNPHWFGSTGADSVEILSMFGKQGERIHVRARSKSATSS</sequence>
<dbReference type="GO" id="GO:0003700">
    <property type="term" value="F:DNA-binding transcription factor activity"/>
    <property type="evidence" value="ECO:0007669"/>
    <property type="project" value="TreeGrafter"/>
</dbReference>
<reference evidence="4 5" key="1">
    <citation type="submission" date="2019-03" db="EMBL/GenBank/DDBJ databases">
        <title>Genomics of glacier-inhabiting Cryobacterium strains.</title>
        <authorList>
            <person name="Liu Q."/>
            <person name="Xin Y.-H."/>
        </authorList>
    </citation>
    <scope>NUCLEOTIDE SEQUENCE [LARGE SCALE GENOMIC DNA]</scope>
    <source>
        <strain evidence="4 5">RHLS22-1</strain>
    </source>
</reference>
<dbReference type="OrthoDB" id="513181at2"/>
<dbReference type="InterPro" id="IPR013096">
    <property type="entry name" value="Cupin_2"/>
</dbReference>
<feature type="region of interest" description="Disordered" evidence="2">
    <location>
        <begin position="76"/>
        <end position="99"/>
    </location>
</feature>
<accession>A0A4R8W3M7</accession>
<dbReference type="Gene3D" id="1.10.260.40">
    <property type="entry name" value="lambda repressor-like DNA-binding domains"/>
    <property type="match status" value="1"/>
</dbReference>
<dbReference type="AlphaFoldDB" id="A0A4R8W3M7"/>
<dbReference type="GO" id="GO:0005829">
    <property type="term" value="C:cytosol"/>
    <property type="evidence" value="ECO:0007669"/>
    <property type="project" value="TreeGrafter"/>
</dbReference>
<feature type="domain" description="HTH cro/C1-type" evidence="3">
    <location>
        <begin position="18"/>
        <end position="72"/>
    </location>
</feature>
<dbReference type="Proteomes" id="UP000297907">
    <property type="component" value="Unassembled WGS sequence"/>
</dbReference>
<dbReference type="PANTHER" id="PTHR46797">
    <property type="entry name" value="HTH-TYPE TRANSCRIPTIONAL REGULATOR"/>
    <property type="match status" value="1"/>
</dbReference>
<dbReference type="SUPFAM" id="SSF51182">
    <property type="entry name" value="RmlC-like cupins"/>
    <property type="match status" value="1"/>
</dbReference>
<dbReference type="InterPro" id="IPR014710">
    <property type="entry name" value="RmlC-like_jellyroll"/>
</dbReference>
<dbReference type="CDD" id="cd00093">
    <property type="entry name" value="HTH_XRE"/>
    <property type="match status" value="1"/>
</dbReference>
<evidence type="ECO:0000256" key="1">
    <source>
        <dbReference type="ARBA" id="ARBA00023125"/>
    </source>
</evidence>
<dbReference type="PANTHER" id="PTHR46797:SF1">
    <property type="entry name" value="METHYLPHOSPHONATE SYNTHASE"/>
    <property type="match status" value="1"/>
</dbReference>
<evidence type="ECO:0000313" key="4">
    <source>
        <dbReference type="EMBL" id="TFB98670.1"/>
    </source>
</evidence>
<dbReference type="GO" id="GO:0003677">
    <property type="term" value="F:DNA binding"/>
    <property type="evidence" value="ECO:0007669"/>
    <property type="project" value="UniProtKB-KW"/>
</dbReference>
<evidence type="ECO:0000256" key="2">
    <source>
        <dbReference type="SAM" id="MobiDB-lite"/>
    </source>
</evidence>
<dbReference type="CDD" id="cd02209">
    <property type="entry name" value="cupin_XRE_C"/>
    <property type="match status" value="1"/>
</dbReference>
<organism evidence="4 5">
    <name type="scientific">Cryobacterium adonitolivorans</name>
    <dbReference type="NCBI Taxonomy" id="1259189"/>
    <lineage>
        <taxon>Bacteria</taxon>
        <taxon>Bacillati</taxon>
        <taxon>Actinomycetota</taxon>
        <taxon>Actinomycetes</taxon>
        <taxon>Micrococcales</taxon>
        <taxon>Microbacteriaceae</taxon>
        <taxon>Cryobacterium</taxon>
    </lineage>
</organism>
<dbReference type="PROSITE" id="PS50943">
    <property type="entry name" value="HTH_CROC1"/>
    <property type="match status" value="1"/>
</dbReference>
<dbReference type="InterPro" id="IPR050807">
    <property type="entry name" value="TransReg_Diox_bact_type"/>
</dbReference>
<protein>
    <submittedName>
        <fullName evidence="4">XRE family transcriptional regulator</fullName>
    </submittedName>
</protein>
<gene>
    <name evidence="4" type="ORF">E3O42_14985</name>
</gene>
<dbReference type="RefSeq" id="WP_134454708.1">
    <property type="nucleotide sequence ID" value="NZ_SOFL01000049.1"/>
</dbReference>
<dbReference type="Gene3D" id="2.60.120.10">
    <property type="entry name" value="Jelly Rolls"/>
    <property type="match status" value="1"/>
</dbReference>
<dbReference type="Pfam" id="PF07883">
    <property type="entry name" value="Cupin_2"/>
    <property type="match status" value="1"/>
</dbReference>
<dbReference type="SUPFAM" id="SSF47413">
    <property type="entry name" value="lambda repressor-like DNA-binding domains"/>
    <property type="match status" value="1"/>
</dbReference>
<dbReference type="SMART" id="SM00530">
    <property type="entry name" value="HTH_XRE"/>
    <property type="match status" value="1"/>
</dbReference>
<evidence type="ECO:0000259" key="3">
    <source>
        <dbReference type="PROSITE" id="PS50943"/>
    </source>
</evidence>
<keyword evidence="1" id="KW-0238">DNA-binding</keyword>
<dbReference type="EMBL" id="SOFL01000049">
    <property type="protein sequence ID" value="TFB98670.1"/>
    <property type="molecule type" value="Genomic_DNA"/>
</dbReference>
<dbReference type="Pfam" id="PF01381">
    <property type="entry name" value="HTH_3"/>
    <property type="match status" value="1"/>
</dbReference>
<name>A0A4R8W3M7_9MICO</name>
<dbReference type="InterPro" id="IPR011051">
    <property type="entry name" value="RmlC_Cupin_sf"/>
</dbReference>
<dbReference type="InterPro" id="IPR010982">
    <property type="entry name" value="Lambda_DNA-bd_dom_sf"/>
</dbReference>
<proteinExistence type="predicted"/>
<evidence type="ECO:0000313" key="5">
    <source>
        <dbReference type="Proteomes" id="UP000297907"/>
    </source>
</evidence>